<reference evidence="7 8" key="1">
    <citation type="submission" date="2016-07" db="EMBL/GenBank/DDBJ databases">
        <title>Pervasive Adenine N6-methylation of Active Genes in Fungi.</title>
        <authorList>
            <consortium name="DOE Joint Genome Institute"/>
            <person name="Mondo S.J."/>
            <person name="Dannebaum R.O."/>
            <person name="Kuo R.C."/>
            <person name="Labutti K."/>
            <person name="Haridas S."/>
            <person name="Kuo A."/>
            <person name="Salamov A."/>
            <person name="Ahrendt S.R."/>
            <person name="Lipzen A."/>
            <person name="Sullivan W."/>
            <person name="Andreopoulos W.B."/>
            <person name="Clum A."/>
            <person name="Lindquist E."/>
            <person name="Daum C."/>
            <person name="Ramamoorthy G.K."/>
            <person name="Gryganskyi A."/>
            <person name="Culley D."/>
            <person name="Magnuson J.K."/>
            <person name="James T.Y."/>
            <person name="O'Malley M.A."/>
            <person name="Stajich J.E."/>
            <person name="Spatafora J.W."/>
            <person name="Visel A."/>
            <person name="Grigoriev I.V."/>
        </authorList>
    </citation>
    <scope>NUCLEOTIDE SEQUENCE [LARGE SCALE GENOMIC DNA]</scope>
    <source>
        <strain evidence="7 8">CBS 129021</strain>
    </source>
</reference>
<dbReference type="CDD" id="cd00067">
    <property type="entry name" value="GAL4"/>
    <property type="match status" value="1"/>
</dbReference>
<dbReference type="GO" id="GO:0000981">
    <property type="term" value="F:DNA-binding transcription factor activity, RNA polymerase II-specific"/>
    <property type="evidence" value="ECO:0007669"/>
    <property type="project" value="InterPro"/>
</dbReference>
<dbReference type="Pfam" id="PF00172">
    <property type="entry name" value="Zn_clus"/>
    <property type="match status" value="1"/>
</dbReference>
<dbReference type="EMBL" id="MCFJ01000007">
    <property type="protein sequence ID" value="ORY63917.1"/>
    <property type="molecule type" value="Genomic_DNA"/>
</dbReference>
<evidence type="ECO:0000256" key="1">
    <source>
        <dbReference type="ARBA" id="ARBA00022723"/>
    </source>
</evidence>
<dbReference type="Gene3D" id="4.10.240.10">
    <property type="entry name" value="Zn(2)-C6 fungal-type DNA-binding domain"/>
    <property type="match status" value="1"/>
</dbReference>
<keyword evidence="8" id="KW-1185">Reference proteome</keyword>
<dbReference type="OrthoDB" id="39175at2759"/>
<dbReference type="Pfam" id="PF04082">
    <property type="entry name" value="Fungal_trans"/>
    <property type="match status" value="1"/>
</dbReference>
<keyword evidence="2" id="KW-0805">Transcription regulation</keyword>
<proteinExistence type="predicted"/>
<feature type="region of interest" description="Disordered" evidence="5">
    <location>
        <begin position="1"/>
        <end position="36"/>
    </location>
</feature>
<accession>A0A1Y2DXE5</accession>
<evidence type="ECO:0000259" key="6">
    <source>
        <dbReference type="PROSITE" id="PS50048"/>
    </source>
</evidence>
<dbReference type="SUPFAM" id="SSF57701">
    <property type="entry name" value="Zn2/Cys6 DNA-binding domain"/>
    <property type="match status" value="1"/>
</dbReference>
<gene>
    <name evidence="7" type="ORF">BCR38DRAFT_369087</name>
</gene>
<evidence type="ECO:0000313" key="7">
    <source>
        <dbReference type="EMBL" id="ORY63917.1"/>
    </source>
</evidence>
<dbReference type="Proteomes" id="UP000193689">
    <property type="component" value="Unassembled WGS sequence"/>
</dbReference>
<name>A0A1Y2DXE5_9PEZI</name>
<feature type="region of interest" description="Disordered" evidence="5">
    <location>
        <begin position="628"/>
        <end position="655"/>
    </location>
</feature>
<sequence>MAEHEKVDNDASPRQPQKRPGQSSGAGPTRSKRAKYTPMACNECKKRKLKCNRNSGRRQCQRCQATNTVCIYAGTPPPFSGLRDGFDSDRYTREVEQLRQEVSVLASSLKELTDKVGREFSSMCSPSEGRRYPVTTGSLISPPKEPQFVGHTRPDFSLRMVKTALIQMGISTDATLATSTPTSRASTPEPHESSHAGDGGDPLLSIPRREILRLIDVYQEGLLTVYPVIDVDTLTSKINWVFEAVHQGDGEANLAAMGSIGQKDMCIVKIVKIVLATSIVLEAQGKNELSQKLVDSIECGTWHLARESAVDLRDIQVLTILSIYYFQCDEELFAWRTIGMAARMTLEMGLHRKRTLIDNFNNAEDRAQANRTFWCVYVLDRRWSFGTGLSFALVDGDIDPQLPQPAPDFQYLRCLIRYGRLCSNIWGALPPLESPSNEIPRHQVQYLEYLTQNWISSIPTDLQFRHPRPGLALSSEPRTLRRLRALLYLRGNYIRTLLYRHHVLSTAQIYSDTDSAQLVVEVAKDSIQVLVDLAKTSDIYRRQQVVFNHFLLSALAVMLLAVCHAPDLFSEPCRDSFSSTVELVRGFSRESAASKRLWRSIRGLLPAVKTLRSKWSWERDQAGRIDDRHASVNISSQSPHEQFSDSQPKDWDQSQTAMQTTFDGTEIDLSSELCASVPDMYDIGNDLMDLFNAFGQVGTASTTVADMDQPNVMMGYPVNVSRRFNDLI</sequence>
<dbReference type="InterPro" id="IPR007219">
    <property type="entry name" value="XnlR_reg_dom"/>
</dbReference>
<dbReference type="RefSeq" id="XP_040715331.1">
    <property type="nucleotide sequence ID" value="XM_040857264.1"/>
</dbReference>
<feature type="region of interest" description="Disordered" evidence="5">
    <location>
        <begin position="176"/>
        <end position="202"/>
    </location>
</feature>
<dbReference type="InterPro" id="IPR051127">
    <property type="entry name" value="Fungal_SecMet_Regulators"/>
</dbReference>
<dbReference type="GO" id="GO:0005634">
    <property type="term" value="C:nucleus"/>
    <property type="evidence" value="ECO:0007669"/>
    <property type="project" value="TreeGrafter"/>
</dbReference>
<evidence type="ECO:0000256" key="5">
    <source>
        <dbReference type="SAM" id="MobiDB-lite"/>
    </source>
</evidence>
<evidence type="ECO:0000313" key="8">
    <source>
        <dbReference type="Proteomes" id="UP000193689"/>
    </source>
</evidence>
<evidence type="ECO:0000256" key="3">
    <source>
        <dbReference type="ARBA" id="ARBA00023163"/>
    </source>
</evidence>
<dbReference type="STRING" id="1141098.A0A1Y2DXE5"/>
<evidence type="ECO:0000256" key="4">
    <source>
        <dbReference type="ARBA" id="ARBA00023242"/>
    </source>
</evidence>
<feature type="compositionally biased region" description="Polar residues" evidence="5">
    <location>
        <begin position="632"/>
        <end position="646"/>
    </location>
</feature>
<feature type="compositionally biased region" description="Low complexity" evidence="5">
    <location>
        <begin position="176"/>
        <end position="188"/>
    </location>
</feature>
<feature type="domain" description="Zn(2)-C6 fungal-type" evidence="6">
    <location>
        <begin position="40"/>
        <end position="72"/>
    </location>
</feature>
<dbReference type="GO" id="GO:0000978">
    <property type="term" value="F:RNA polymerase II cis-regulatory region sequence-specific DNA binding"/>
    <property type="evidence" value="ECO:0007669"/>
    <property type="project" value="TreeGrafter"/>
</dbReference>
<dbReference type="InParanoid" id="A0A1Y2DXE5"/>
<feature type="compositionally biased region" description="Polar residues" evidence="5">
    <location>
        <begin position="12"/>
        <end position="26"/>
    </location>
</feature>
<dbReference type="SMART" id="SM00906">
    <property type="entry name" value="Fungal_trans"/>
    <property type="match status" value="1"/>
</dbReference>
<dbReference type="GO" id="GO:0006351">
    <property type="term" value="P:DNA-templated transcription"/>
    <property type="evidence" value="ECO:0007669"/>
    <property type="project" value="InterPro"/>
</dbReference>
<dbReference type="GeneID" id="63773476"/>
<feature type="compositionally biased region" description="Basic and acidic residues" evidence="5">
    <location>
        <begin position="1"/>
        <end position="11"/>
    </location>
</feature>
<dbReference type="PROSITE" id="PS50048">
    <property type="entry name" value="ZN2_CY6_FUNGAL_2"/>
    <property type="match status" value="1"/>
</dbReference>
<evidence type="ECO:0000256" key="2">
    <source>
        <dbReference type="ARBA" id="ARBA00023015"/>
    </source>
</evidence>
<protein>
    <submittedName>
        <fullName evidence="7">Fungal-specific transcription factor domain-domain-containing protein</fullName>
    </submittedName>
</protein>
<comment type="caution">
    <text evidence="7">The sequence shown here is derived from an EMBL/GenBank/DDBJ whole genome shotgun (WGS) entry which is preliminary data.</text>
</comment>
<dbReference type="CDD" id="cd12148">
    <property type="entry name" value="fungal_TF_MHR"/>
    <property type="match status" value="1"/>
</dbReference>
<feature type="region of interest" description="Disordered" evidence="5">
    <location>
        <begin position="120"/>
        <end position="148"/>
    </location>
</feature>
<dbReference type="PANTHER" id="PTHR47424:SF5">
    <property type="entry name" value="ZN(II)2CYS6 TRANSCRIPTION FACTOR (EUROFUNG)"/>
    <property type="match status" value="1"/>
</dbReference>
<dbReference type="InterPro" id="IPR001138">
    <property type="entry name" value="Zn2Cys6_DnaBD"/>
</dbReference>
<keyword evidence="4" id="KW-0539">Nucleus</keyword>
<dbReference type="InterPro" id="IPR036864">
    <property type="entry name" value="Zn2-C6_fun-type_DNA-bd_sf"/>
</dbReference>
<dbReference type="SMART" id="SM00066">
    <property type="entry name" value="GAL4"/>
    <property type="match status" value="1"/>
</dbReference>
<keyword evidence="3" id="KW-0804">Transcription</keyword>
<dbReference type="PANTHER" id="PTHR47424">
    <property type="entry name" value="REGULATORY PROTEIN GAL4"/>
    <property type="match status" value="1"/>
</dbReference>
<keyword evidence="1" id="KW-0479">Metal-binding</keyword>
<dbReference type="PROSITE" id="PS00463">
    <property type="entry name" value="ZN2_CY6_FUNGAL_1"/>
    <property type="match status" value="1"/>
</dbReference>
<dbReference type="GO" id="GO:0008270">
    <property type="term" value="F:zinc ion binding"/>
    <property type="evidence" value="ECO:0007669"/>
    <property type="project" value="InterPro"/>
</dbReference>
<dbReference type="AlphaFoldDB" id="A0A1Y2DXE5"/>
<dbReference type="GO" id="GO:0000435">
    <property type="term" value="P:positive regulation of transcription from RNA polymerase II promoter by galactose"/>
    <property type="evidence" value="ECO:0007669"/>
    <property type="project" value="TreeGrafter"/>
</dbReference>
<organism evidence="7 8">
    <name type="scientific">Pseudomassariella vexata</name>
    <dbReference type="NCBI Taxonomy" id="1141098"/>
    <lineage>
        <taxon>Eukaryota</taxon>
        <taxon>Fungi</taxon>
        <taxon>Dikarya</taxon>
        <taxon>Ascomycota</taxon>
        <taxon>Pezizomycotina</taxon>
        <taxon>Sordariomycetes</taxon>
        <taxon>Xylariomycetidae</taxon>
        <taxon>Amphisphaeriales</taxon>
        <taxon>Pseudomassariaceae</taxon>
        <taxon>Pseudomassariella</taxon>
    </lineage>
</organism>